<feature type="transmembrane region" description="Helical" evidence="6">
    <location>
        <begin position="588"/>
        <end position="609"/>
    </location>
</feature>
<evidence type="ECO:0000256" key="1">
    <source>
        <dbReference type="ARBA" id="ARBA00004141"/>
    </source>
</evidence>
<dbReference type="PANTHER" id="PTHR13285">
    <property type="entry name" value="ACYLTRANSFERASE"/>
    <property type="match status" value="1"/>
</dbReference>
<feature type="transmembrane region" description="Helical" evidence="6">
    <location>
        <begin position="514"/>
        <end position="535"/>
    </location>
</feature>
<dbReference type="InterPro" id="IPR051085">
    <property type="entry name" value="MB_O-acyltransferase"/>
</dbReference>
<evidence type="ECO:0000256" key="5">
    <source>
        <dbReference type="ARBA" id="ARBA00023136"/>
    </source>
</evidence>
<dbReference type="GO" id="GO:0005783">
    <property type="term" value="C:endoplasmic reticulum"/>
    <property type="evidence" value="ECO:0007669"/>
    <property type="project" value="TreeGrafter"/>
</dbReference>
<keyword evidence="5 6" id="KW-0472">Membrane</keyword>
<comment type="subcellular location">
    <subcellularLocation>
        <location evidence="1">Membrane</location>
        <topology evidence="1">Multi-pass membrane protein</topology>
    </subcellularLocation>
</comment>
<comment type="similarity">
    <text evidence="2">Belongs to the membrane-bound acyltransferase family.</text>
</comment>
<dbReference type="InterPro" id="IPR004299">
    <property type="entry name" value="MBOAT_fam"/>
</dbReference>
<evidence type="ECO:0000256" key="4">
    <source>
        <dbReference type="ARBA" id="ARBA00022989"/>
    </source>
</evidence>
<dbReference type="GO" id="GO:0016020">
    <property type="term" value="C:membrane"/>
    <property type="evidence" value="ECO:0007669"/>
    <property type="project" value="UniProtKB-SubCell"/>
</dbReference>
<reference evidence="7" key="1">
    <citation type="journal article" date="2023" name="Mol. Phylogenet. Evol.">
        <title>Genome-scale phylogeny and comparative genomics of the fungal order Sordariales.</title>
        <authorList>
            <person name="Hensen N."/>
            <person name="Bonometti L."/>
            <person name="Westerberg I."/>
            <person name="Brannstrom I.O."/>
            <person name="Guillou S."/>
            <person name="Cros-Aarteil S."/>
            <person name="Calhoun S."/>
            <person name="Haridas S."/>
            <person name="Kuo A."/>
            <person name="Mondo S."/>
            <person name="Pangilinan J."/>
            <person name="Riley R."/>
            <person name="LaButti K."/>
            <person name="Andreopoulos B."/>
            <person name="Lipzen A."/>
            <person name="Chen C."/>
            <person name="Yan M."/>
            <person name="Daum C."/>
            <person name="Ng V."/>
            <person name="Clum A."/>
            <person name="Steindorff A."/>
            <person name="Ohm R.A."/>
            <person name="Martin F."/>
            <person name="Silar P."/>
            <person name="Natvig D.O."/>
            <person name="Lalanne C."/>
            <person name="Gautier V."/>
            <person name="Ament-Velasquez S.L."/>
            <person name="Kruys A."/>
            <person name="Hutchinson M.I."/>
            <person name="Powell A.J."/>
            <person name="Barry K."/>
            <person name="Miller A.N."/>
            <person name="Grigoriev I.V."/>
            <person name="Debuchy R."/>
            <person name="Gladieux P."/>
            <person name="Hiltunen Thoren M."/>
            <person name="Johannesson H."/>
        </authorList>
    </citation>
    <scope>NUCLEOTIDE SEQUENCE</scope>
    <source>
        <strain evidence="7">CBS 955.72</strain>
    </source>
</reference>
<dbReference type="Pfam" id="PF03062">
    <property type="entry name" value="MBOAT"/>
    <property type="match status" value="1"/>
</dbReference>
<keyword evidence="4 6" id="KW-1133">Transmembrane helix</keyword>
<protein>
    <submittedName>
        <fullName evidence="7">MBOAT, membrane-bound O-acyltransferase family-domain-containing protein</fullName>
    </submittedName>
</protein>
<name>A0AAJ0HTQ6_9PEZI</name>
<organism evidence="7 8">
    <name type="scientific">Lasiosphaeria hispida</name>
    <dbReference type="NCBI Taxonomy" id="260671"/>
    <lineage>
        <taxon>Eukaryota</taxon>
        <taxon>Fungi</taxon>
        <taxon>Dikarya</taxon>
        <taxon>Ascomycota</taxon>
        <taxon>Pezizomycotina</taxon>
        <taxon>Sordariomycetes</taxon>
        <taxon>Sordariomycetidae</taxon>
        <taxon>Sordariales</taxon>
        <taxon>Lasiosphaeriaceae</taxon>
        <taxon>Lasiosphaeria</taxon>
    </lineage>
</organism>
<dbReference type="PANTHER" id="PTHR13285:SF18">
    <property type="entry name" value="PROTEIN-CYSTEINE N-PALMITOYLTRANSFERASE RASP"/>
    <property type="match status" value="1"/>
</dbReference>
<dbReference type="EMBL" id="JAUIQD010000001">
    <property type="protein sequence ID" value="KAK3362654.1"/>
    <property type="molecule type" value="Genomic_DNA"/>
</dbReference>
<keyword evidence="8" id="KW-1185">Reference proteome</keyword>
<feature type="transmembrane region" description="Helical" evidence="6">
    <location>
        <begin position="371"/>
        <end position="388"/>
    </location>
</feature>
<dbReference type="Proteomes" id="UP001275084">
    <property type="component" value="Unassembled WGS sequence"/>
</dbReference>
<evidence type="ECO:0000313" key="8">
    <source>
        <dbReference type="Proteomes" id="UP001275084"/>
    </source>
</evidence>
<evidence type="ECO:0000256" key="3">
    <source>
        <dbReference type="ARBA" id="ARBA00022692"/>
    </source>
</evidence>
<feature type="transmembrane region" description="Helical" evidence="6">
    <location>
        <begin position="172"/>
        <end position="196"/>
    </location>
</feature>
<evidence type="ECO:0000256" key="6">
    <source>
        <dbReference type="SAM" id="Phobius"/>
    </source>
</evidence>
<feature type="transmembrane region" description="Helical" evidence="6">
    <location>
        <begin position="490"/>
        <end position="508"/>
    </location>
</feature>
<comment type="caution">
    <text evidence="7">The sequence shown here is derived from an EMBL/GenBank/DDBJ whole genome shotgun (WGS) entry which is preliminary data.</text>
</comment>
<sequence>MAPGFWSFLGSVYDMDTLDTRFTTPSTVAYRGKAAAAADKKDDQRSTAAQAQPSKWGTLEFYLYYLVVIVAIPAMLWYPYTVSRPSDPRYHKYEHLLDDGWIPGRKIDISDSQYHTTRVNLKYMAALILVHPLLRKLYNRICGTQETPQRPGVQPSPESAEVRMRDRVRFDFGFALVFLVILHGFSAAKVLLILTLNYKIATQLPKRMVPPATWVFNIVILLSNELCNGYKYRNIALLLSNTLGGDVASGSPALVQLGEWMDSHGGLISRWEILFNLTILRLISYNLDYYWSLDRRSSSPVEKKQLDPASLSERDRIYNPAPAGDYNFVSYVAYTIYAPLYLAGPIMTFNDYISQQRYRSATIETPRTVRYAIRFVVVVLTLEVLLHFNYVSAISKSNPDWRSYTPPQLSLLSLFNLFVVWLKLLLPWRFFRLWSLVDGIDPPENMVRCISNNYSTLSFWRGWHRSYYRWLLRYIYIPLGGSSFSTVRDAVRSIVTYLVVFTFVALWHDIKLNMVIWSWLIVAFFLPEIAAGLLFPKRNWTLQPTTYRMLCCVGGVANMFMMIAANLVGFAVGPDGLKSIIEGIFKDASGLTFLALSSAATFVGIQVMFEIRESEKKRGINLKC</sequence>
<reference evidence="7" key="2">
    <citation type="submission" date="2023-06" db="EMBL/GenBank/DDBJ databases">
        <authorList>
            <consortium name="Lawrence Berkeley National Laboratory"/>
            <person name="Haridas S."/>
            <person name="Hensen N."/>
            <person name="Bonometti L."/>
            <person name="Westerberg I."/>
            <person name="Brannstrom I.O."/>
            <person name="Guillou S."/>
            <person name="Cros-Aarteil S."/>
            <person name="Calhoun S."/>
            <person name="Kuo A."/>
            <person name="Mondo S."/>
            <person name="Pangilinan J."/>
            <person name="Riley R."/>
            <person name="Labutti K."/>
            <person name="Andreopoulos B."/>
            <person name="Lipzen A."/>
            <person name="Chen C."/>
            <person name="Yanf M."/>
            <person name="Daum C."/>
            <person name="Ng V."/>
            <person name="Clum A."/>
            <person name="Steindorff A."/>
            <person name="Ohm R."/>
            <person name="Martin F."/>
            <person name="Silar P."/>
            <person name="Natvig D."/>
            <person name="Lalanne C."/>
            <person name="Gautier V."/>
            <person name="Ament-Velasquez S.L."/>
            <person name="Kruys A."/>
            <person name="Hutchinson M.I."/>
            <person name="Powell A.J."/>
            <person name="Barry K."/>
            <person name="Miller A.N."/>
            <person name="Grigoriev I.V."/>
            <person name="Debuchy R."/>
            <person name="Gladieux P."/>
            <person name="Thoren M.H."/>
            <person name="Johannesson H."/>
        </authorList>
    </citation>
    <scope>NUCLEOTIDE SEQUENCE</scope>
    <source>
        <strain evidence="7">CBS 955.72</strain>
    </source>
</reference>
<feature type="transmembrane region" description="Helical" evidence="6">
    <location>
        <begin position="547"/>
        <end position="568"/>
    </location>
</feature>
<proteinExistence type="inferred from homology"/>
<dbReference type="GO" id="GO:0006506">
    <property type="term" value="P:GPI anchor biosynthetic process"/>
    <property type="evidence" value="ECO:0007669"/>
    <property type="project" value="TreeGrafter"/>
</dbReference>
<feature type="transmembrane region" description="Helical" evidence="6">
    <location>
        <begin position="408"/>
        <end position="426"/>
    </location>
</feature>
<gene>
    <name evidence="7" type="ORF">B0T25DRAFT_443733</name>
</gene>
<feature type="transmembrane region" description="Helical" evidence="6">
    <location>
        <begin position="328"/>
        <end position="350"/>
    </location>
</feature>
<evidence type="ECO:0000256" key="2">
    <source>
        <dbReference type="ARBA" id="ARBA00010323"/>
    </source>
</evidence>
<accession>A0AAJ0HTQ6</accession>
<dbReference type="GO" id="GO:0008374">
    <property type="term" value="F:O-acyltransferase activity"/>
    <property type="evidence" value="ECO:0007669"/>
    <property type="project" value="TreeGrafter"/>
</dbReference>
<keyword evidence="3 6" id="KW-0812">Transmembrane</keyword>
<evidence type="ECO:0000313" key="7">
    <source>
        <dbReference type="EMBL" id="KAK3362654.1"/>
    </source>
</evidence>
<feature type="transmembrane region" description="Helical" evidence="6">
    <location>
        <begin position="62"/>
        <end position="80"/>
    </location>
</feature>
<dbReference type="AlphaFoldDB" id="A0AAJ0HTQ6"/>